<evidence type="ECO:0000256" key="4">
    <source>
        <dbReference type="ARBA" id="ARBA00022475"/>
    </source>
</evidence>
<evidence type="ECO:0000256" key="7">
    <source>
        <dbReference type="ARBA" id="ARBA00022729"/>
    </source>
</evidence>
<dbReference type="InterPro" id="IPR035897">
    <property type="entry name" value="Toll_tir_struct_dom_sf"/>
</dbReference>
<organism evidence="16 17">
    <name type="scientific">Trichonephila clavata</name>
    <name type="common">Joro spider</name>
    <name type="synonym">Nephila clavata</name>
    <dbReference type="NCBI Taxonomy" id="2740835"/>
    <lineage>
        <taxon>Eukaryota</taxon>
        <taxon>Metazoa</taxon>
        <taxon>Ecdysozoa</taxon>
        <taxon>Arthropoda</taxon>
        <taxon>Chelicerata</taxon>
        <taxon>Arachnida</taxon>
        <taxon>Araneae</taxon>
        <taxon>Araneomorphae</taxon>
        <taxon>Entelegynae</taxon>
        <taxon>Araneoidea</taxon>
        <taxon>Nephilidae</taxon>
        <taxon>Trichonephila</taxon>
    </lineage>
</organism>
<keyword evidence="10 13" id="KW-0472">Membrane</keyword>
<dbReference type="SMART" id="SM00255">
    <property type="entry name" value="TIR"/>
    <property type="match status" value="1"/>
</dbReference>
<dbReference type="InterPro" id="IPR000372">
    <property type="entry name" value="LRRNT"/>
</dbReference>
<feature type="chain" id="PRO_5036449503" evidence="14">
    <location>
        <begin position="27"/>
        <end position="1207"/>
    </location>
</feature>
<dbReference type="InterPro" id="IPR026906">
    <property type="entry name" value="LRR_5"/>
</dbReference>
<dbReference type="FunFam" id="3.80.10.10:FF:001164">
    <property type="entry name" value="GH01279p"/>
    <property type="match status" value="1"/>
</dbReference>
<dbReference type="SMART" id="SM00013">
    <property type="entry name" value="LRRNT"/>
    <property type="match status" value="1"/>
</dbReference>
<evidence type="ECO:0000256" key="11">
    <source>
        <dbReference type="ARBA" id="ARBA00023170"/>
    </source>
</evidence>
<dbReference type="Gene3D" id="3.40.50.10140">
    <property type="entry name" value="Toll/interleukin-1 receptor homology (TIR) domain"/>
    <property type="match status" value="1"/>
</dbReference>
<gene>
    <name evidence="16" type="primary">Tollo</name>
    <name evidence="16" type="ORF">TNCT_385561</name>
</gene>
<feature type="domain" description="TIR" evidence="15">
    <location>
        <begin position="1050"/>
        <end position="1185"/>
    </location>
</feature>
<comment type="caution">
    <text evidence="16">The sequence shown here is derived from an EMBL/GenBank/DDBJ whole genome shotgun (WGS) entry which is preliminary data.</text>
</comment>
<keyword evidence="11 16" id="KW-0675">Receptor</keyword>
<keyword evidence="6 13" id="KW-0812">Transmembrane</keyword>
<dbReference type="Pfam" id="PF13855">
    <property type="entry name" value="LRR_8"/>
    <property type="match status" value="4"/>
</dbReference>
<dbReference type="SUPFAM" id="SSF52200">
    <property type="entry name" value="Toll/Interleukin receptor TIR domain"/>
    <property type="match status" value="1"/>
</dbReference>
<feature type="signal peptide" evidence="14">
    <location>
        <begin position="1"/>
        <end position="26"/>
    </location>
</feature>
<dbReference type="GO" id="GO:0007165">
    <property type="term" value="P:signal transduction"/>
    <property type="evidence" value="ECO:0007669"/>
    <property type="project" value="InterPro"/>
</dbReference>
<evidence type="ECO:0000259" key="15">
    <source>
        <dbReference type="PROSITE" id="PS50104"/>
    </source>
</evidence>
<keyword evidence="4" id="KW-1003">Cell membrane</keyword>
<dbReference type="SMART" id="SM00365">
    <property type="entry name" value="LRR_SD22"/>
    <property type="match status" value="7"/>
</dbReference>
<evidence type="ECO:0000256" key="8">
    <source>
        <dbReference type="ARBA" id="ARBA00022737"/>
    </source>
</evidence>
<dbReference type="Pfam" id="PF00560">
    <property type="entry name" value="LRR_1"/>
    <property type="match status" value="1"/>
</dbReference>
<dbReference type="Proteomes" id="UP000887116">
    <property type="component" value="Unassembled WGS sequence"/>
</dbReference>
<dbReference type="PANTHER" id="PTHR24365:SF541">
    <property type="entry name" value="PROTEIN TOLL-RELATED"/>
    <property type="match status" value="1"/>
</dbReference>
<evidence type="ECO:0000313" key="16">
    <source>
        <dbReference type="EMBL" id="GFR32320.1"/>
    </source>
</evidence>
<keyword evidence="7 14" id="KW-0732">Signal</keyword>
<dbReference type="Pfam" id="PF01582">
    <property type="entry name" value="TIR"/>
    <property type="match status" value="1"/>
</dbReference>
<dbReference type="InterPro" id="IPR003591">
    <property type="entry name" value="Leu-rich_rpt_typical-subtyp"/>
</dbReference>
<reference evidence="16" key="1">
    <citation type="submission" date="2020-07" db="EMBL/GenBank/DDBJ databases">
        <title>Multicomponent nature underlies the extraordinary mechanical properties of spider dragline silk.</title>
        <authorList>
            <person name="Kono N."/>
            <person name="Nakamura H."/>
            <person name="Mori M."/>
            <person name="Yoshida Y."/>
            <person name="Ohtoshi R."/>
            <person name="Malay A.D."/>
            <person name="Moran D.A.P."/>
            <person name="Tomita M."/>
            <person name="Numata K."/>
            <person name="Arakawa K."/>
        </authorList>
    </citation>
    <scope>NUCLEOTIDE SEQUENCE</scope>
</reference>
<dbReference type="Gene3D" id="3.80.10.10">
    <property type="entry name" value="Ribonuclease Inhibitor"/>
    <property type="match status" value="6"/>
</dbReference>
<dbReference type="PRINTS" id="PR01537">
    <property type="entry name" value="INTRLKN1R1F"/>
</dbReference>
<dbReference type="InterPro" id="IPR001611">
    <property type="entry name" value="Leu-rich_rpt"/>
</dbReference>
<dbReference type="FunFam" id="3.80.10.10:FF:001438">
    <property type="entry name" value="Uncharacterized protein"/>
    <property type="match status" value="1"/>
</dbReference>
<evidence type="ECO:0000256" key="10">
    <source>
        <dbReference type="ARBA" id="ARBA00023136"/>
    </source>
</evidence>
<proteinExistence type="inferred from homology"/>
<sequence>MASYSISWRILLIVFMIAVTNLFAFAATEGNNDCFSEDKGNLDELSVKCAVQNLNDVFINFSSFHPDRVVKLKVMCDNRNELPNLKQNPHLNDDLDGLMNNTFGVLKNLRELVIEDCTLTTIPPMAFNGVSQLKNLTIRSRNYRHGKIALHLSAETFSQLQLLERLDLGENNINNLPQTLLCPLRRLETLNLTLNNFSDISSVGLSTGSRDNVLCLVDVQRVRLSYNRIKVLTSKGFAAVNQLRELRLDHNIISRAEESSLHGLDKLRVLDLASNQIVALPPLVLRNCEELVELYLQNNSISVLPPGLFTGLQQLLVLDLSRNEVTSHWLSTDTFADLIRVVTLDISYNRLTQIDSSIFRSQYSLEVLHLDHNEIEVISDHAFSSLYKLHTLILNNNKITRVTTTMFSGLHVLNMLSLSHNDIVDVHPDAFRNNSAVMELNLADNKLAAVPTAVQSLQLLRSLDLANNKISDIHNASYLGLENLYSLVLSGNKIGNLTKGVFEELPSLRILSLANNEIEFVETSTFDDVTYLHALRLDSNLLPEVNGLFSNLHDLMMLNISANRIEWFDYALVPIGLQWLDMHDNQIELLGNYFELEGVLKLRTLDASSNHIIEIDSSSLPNGIEIVFLNDNHIKTIQPFTFMGKPNLTRVDLTRNNLENLEVNAFRLTEVRNRKPLPEFSVSENPYLCDCNMEWIQRIGSLDDSRQYPRIVDIEDISCQLTFYRVKTTVSLVHAHSSQFLCRYKSHCFALCHCCEFDACDCEMVCPENCTCFYDQSWNTNIVDCTSQNHISVPRRIPMDVTELYLDGNDIPSLSSHTFIGRKNMRVLFMNNSNVHMINNRTFNGLKSLQTLYLQHNLIVALHGYEFERLVNLRHLYLSYNRITTMGNTTFTHLRALEVLHLDHNFIVEFQVWILNQNSKLVDIQLSHNPWACECQFVGDFTFWLQSRTDMVHDVYNVNCVYNETFTLPLVEFNMTTCTNVSVASPSHIHSFHVNDYMPVLILVVSLSIVLIVAIVLIFVYRKRMRIWFFSKYGVRIFSSDAKVPNEDDKLFDAFLSYSKKDEAFVGQVLAAELECGNPRYRLCLHYRDLPIGGYLSDAIIEAIESSRRTIVVLSENFIRSEWCRYEFKSAHHEILRTCKNDLIVILIGRLAQRDLDPDLRLWLKTCTFLRWGDRRFWEKLRYALPDISKRKNERCHTNDHSVSVHI</sequence>
<evidence type="ECO:0000256" key="6">
    <source>
        <dbReference type="ARBA" id="ARBA00022692"/>
    </source>
</evidence>
<evidence type="ECO:0000256" key="13">
    <source>
        <dbReference type="SAM" id="Phobius"/>
    </source>
</evidence>
<evidence type="ECO:0000256" key="5">
    <source>
        <dbReference type="ARBA" id="ARBA00022614"/>
    </source>
</evidence>
<dbReference type="EMBL" id="BMAO01039558">
    <property type="protein sequence ID" value="GFR32320.1"/>
    <property type="molecule type" value="Genomic_DNA"/>
</dbReference>
<evidence type="ECO:0000256" key="9">
    <source>
        <dbReference type="ARBA" id="ARBA00022989"/>
    </source>
</evidence>
<dbReference type="Pfam" id="PF13306">
    <property type="entry name" value="LRR_5"/>
    <property type="match status" value="2"/>
</dbReference>
<dbReference type="SUPFAM" id="SSF52058">
    <property type="entry name" value="L domain-like"/>
    <property type="match status" value="3"/>
</dbReference>
<keyword evidence="5" id="KW-0433">Leucine-rich repeat</keyword>
<evidence type="ECO:0000256" key="3">
    <source>
        <dbReference type="ARBA" id="ARBA00009634"/>
    </source>
</evidence>
<evidence type="ECO:0000256" key="12">
    <source>
        <dbReference type="ARBA" id="ARBA00023180"/>
    </source>
</evidence>
<comment type="subcellular location">
    <subcellularLocation>
        <location evidence="2">Cell membrane</location>
    </subcellularLocation>
    <subcellularLocation>
        <location evidence="1">Membrane</location>
        <topology evidence="1">Single-pass membrane protein</topology>
    </subcellularLocation>
</comment>
<dbReference type="PROSITE" id="PS50104">
    <property type="entry name" value="TIR"/>
    <property type="match status" value="1"/>
</dbReference>
<dbReference type="AlphaFoldDB" id="A0A8X6M3Y1"/>
<dbReference type="InterPro" id="IPR032675">
    <property type="entry name" value="LRR_dom_sf"/>
</dbReference>
<dbReference type="InterPro" id="IPR000157">
    <property type="entry name" value="TIR_dom"/>
</dbReference>
<keyword evidence="17" id="KW-1185">Reference proteome</keyword>
<dbReference type="SMART" id="SM00369">
    <property type="entry name" value="LRR_TYP"/>
    <property type="match status" value="21"/>
</dbReference>
<dbReference type="PANTHER" id="PTHR24365">
    <property type="entry name" value="TOLL-LIKE RECEPTOR"/>
    <property type="match status" value="1"/>
</dbReference>
<dbReference type="GO" id="GO:0005886">
    <property type="term" value="C:plasma membrane"/>
    <property type="evidence" value="ECO:0007669"/>
    <property type="project" value="UniProtKB-SubCell"/>
</dbReference>
<keyword evidence="9 13" id="KW-1133">Transmembrane helix</keyword>
<dbReference type="FunFam" id="3.40.50.10140:FF:000021">
    <property type="entry name" value="Toll receptor 13"/>
    <property type="match status" value="1"/>
</dbReference>
<feature type="transmembrane region" description="Helical" evidence="13">
    <location>
        <begin position="997"/>
        <end position="1021"/>
    </location>
</feature>
<dbReference type="GO" id="GO:0038023">
    <property type="term" value="F:signaling receptor activity"/>
    <property type="evidence" value="ECO:0007669"/>
    <property type="project" value="TreeGrafter"/>
</dbReference>
<comment type="similarity">
    <text evidence="3">Belongs to the Toll-like receptor family.</text>
</comment>
<accession>A0A8X6M3Y1</accession>
<evidence type="ECO:0000256" key="1">
    <source>
        <dbReference type="ARBA" id="ARBA00004167"/>
    </source>
</evidence>
<evidence type="ECO:0000256" key="14">
    <source>
        <dbReference type="SAM" id="SignalP"/>
    </source>
</evidence>
<dbReference type="OrthoDB" id="2015831at2759"/>
<protein>
    <submittedName>
        <fullName evidence="16">Toll-like receptor Tollo</fullName>
    </submittedName>
</protein>
<dbReference type="PROSITE" id="PS51450">
    <property type="entry name" value="LRR"/>
    <property type="match status" value="8"/>
</dbReference>
<evidence type="ECO:0000256" key="2">
    <source>
        <dbReference type="ARBA" id="ARBA00004236"/>
    </source>
</evidence>
<keyword evidence="12" id="KW-0325">Glycoprotein</keyword>
<name>A0A8X6M3Y1_TRICU</name>
<evidence type="ECO:0000313" key="17">
    <source>
        <dbReference type="Proteomes" id="UP000887116"/>
    </source>
</evidence>
<keyword evidence="8" id="KW-0677">Repeat</keyword>